<name>A0A5M3XLL9_9ACTN</name>
<organism evidence="2 3">
    <name type="scientific">Acrocarpospora pleiomorpha</name>
    <dbReference type="NCBI Taxonomy" id="90975"/>
    <lineage>
        <taxon>Bacteria</taxon>
        <taxon>Bacillati</taxon>
        <taxon>Actinomycetota</taxon>
        <taxon>Actinomycetes</taxon>
        <taxon>Streptosporangiales</taxon>
        <taxon>Streptosporangiaceae</taxon>
        <taxon>Acrocarpospora</taxon>
    </lineage>
</organism>
<dbReference type="InterPro" id="IPR000192">
    <property type="entry name" value="Aminotrans_V_dom"/>
</dbReference>
<dbReference type="InterPro" id="IPR015422">
    <property type="entry name" value="PyrdxlP-dep_Trfase_small"/>
</dbReference>
<dbReference type="Proteomes" id="UP000377595">
    <property type="component" value="Unassembled WGS sequence"/>
</dbReference>
<proteinExistence type="predicted"/>
<dbReference type="PANTHER" id="PTHR43586">
    <property type="entry name" value="CYSTEINE DESULFURASE"/>
    <property type="match status" value="1"/>
</dbReference>
<dbReference type="GO" id="GO:0016829">
    <property type="term" value="F:lyase activity"/>
    <property type="evidence" value="ECO:0007669"/>
    <property type="project" value="UniProtKB-KW"/>
</dbReference>
<keyword evidence="3" id="KW-1185">Reference proteome</keyword>
<protein>
    <submittedName>
        <fullName evidence="2">Cysteine lyase</fullName>
    </submittedName>
</protein>
<dbReference type="RefSeq" id="WP_155345111.1">
    <property type="nucleotide sequence ID" value="NZ_BAAAHM010000008.1"/>
</dbReference>
<dbReference type="OrthoDB" id="250246at2"/>
<evidence type="ECO:0000313" key="2">
    <source>
        <dbReference type="EMBL" id="GES20053.1"/>
    </source>
</evidence>
<evidence type="ECO:0000259" key="1">
    <source>
        <dbReference type="Pfam" id="PF00266"/>
    </source>
</evidence>
<dbReference type="Pfam" id="PF00266">
    <property type="entry name" value="Aminotran_5"/>
    <property type="match status" value="1"/>
</dbReference>
<dbReference type="InterPro" id="IPR015424">
    <property type="entry name" value="PyrdxlP-dep_Trfase"/>
</dbReference>
<dbReference type="EMBL" id="BLAF01000014">
    <property type="protein sequence ID" value="GES20053.1"/>
    <property type="molecule type" value="Genomic_DNA"/>
</dbReference>
<feature type="domain" description="Aminotransferase class V" evidence="1">
    <location>
        <begin position="24"/>
        <end position="327"/>
    </location>
</feature>
<accession>A0A5M3XLL9</accession>
<reference evidence="2 3" key="1">
    <citation type="submission" date="2019-10" db="EMBL/GenBank/DDBJ databases">
        <title>Whole genome shotgun sequence of Acrocarpospora pleiomorpha NBRC 16267.</title>
        <authorList>
            <person name="Ichikawa N."/>
            <person name="Kimura A."/>
            <person name="Kitahashi Y."/>
            <person name="Komaki H."/>
            <person name="Oguchi A."/>
        </authorList>
    </citation>
    <scope>NUCLEOTIDE SEQUENCE [LARGE SCALE GENOMIC DNA]</scope>
    <source>
        <strain evidence="2 3">NBRC 16267</strain>
    </source>
</reference>
<dbReference type="Gene3D" id="3.90.1150.10">
    <property type="entry name" value="Aspartate Aminotransferase, domain 1"/>
    <property type="match status" value="1"/>
</dbReference>
<keyword evidence="2" id="KW-0456">Lyase</keyword>
<dbReference type="Gene3D" id="3.40.640.10">
    <property type="entry name" value="Type I PLP-dependent aspartate aminotransferase-like (Major domain)"/>
    <property type="match status" value="1"/>
</dbReference>
<dbReference type="SUPFAM" id="SSF53383">
    <property type="entry name" value="PLP-dependent transferases"/>
    <property type="match status" value="1"/>
</dbReference>
<dbReference type="AlphaFoldDB" id="A0A5M3XLL9"/>
<gene>
    <name evidence="2" type="ORF">Aple_029490</name>
</gene>
<dbReference type="InterPro" id="IPR015421">
    <property type="entry name" value="PyrdxlP-dep_Trfase_major"/>
</dbReference>
<evidence type="ECO:0000313" key="3">
    <source>
        <dbReference type="Proteomes" id="UP000377595"/>
    </source>
</evidence>
<dbReference type="PANTHER" id="PTHR43586:SF4">
    <property type="entry name" value="ISOPENICILLIN N EPIMERASE"/>
    <property type="match status" value="1"/>
</dbReference>
<sequence length="367" mass="38096">MDERTGLDVAAVRADIPALDGLVYLNTGTVGPLPRQVRDAMVAVLDTDLARGRASGRRFARIAEGFEQARALLAGLVRADAGEIALTSGTTDGIEQVLASIPWSPGDRVLTTSLEHPDVLAAVRATARRHDLRLVLAGTSGQAPEEIGSSVIAAAEGVRLIVVSHVTYGAGAVLPIERIAAGARGARVLVDGAQAVGALDVDVHALGADFYAFPGQKWLLGPEGTGALVVTRGAHHRPASAFESGTKSAMLWAGLRAAVRWREEHGHERLLDAVRLGAALARSRLAGIPGIQVLTPAPHAGLVAFRLPGADPLAVATALGGRRIATRGIAEIDAVRLSCGPFTTGSELAFAVEAVERLTLDKAVTTR</sequence>
<comment type="caution">
    <text evidence="2">The sequence shown here is derived from an EMBL/GenBank/DDBJ whole genome shotgun (WGS) entry which is preliminary data.</text>
</comment>